<proteinExistence type="predicted"/>
<dbReference type="PANTHER" id="PTHR17630">
    <property type="entry name" value="DIENELACTONE HYDROLASE"/>
    <property type="match status" value="1"/>
</dbReference>
<dbReference type="OrthoDB" id="10019231at2759"/>
<dbReference type="Gene3D" id="3.40.50.1820">
    <property type="entry name" value="alpha/beta hydrolase"/>
    <property type="match status" value="1"/>
</dbReference>
<dbReference type="AlphaFoldDB" id="A0A6A6U2U1"/>
<dbReference type="InterPro" id="IPR029058">
    <property type="entry name" value="AB_hydrolase_fold"/>
</dbReference>
<dbReference type="GO" id="GO:0016787">
    <property type="term" value="F:hydrolase activity"/>
    <property type="evidence" value="ECO:0007669"/>
    <property type="project" value="UniProtKB-KW"/>
</dbReference>
<dbReference type="PANTHER" id="PTHR17630:SF55">
    <property type="entry name" value="DIENELACTONE HYDROLASE FAMILY PROTEIN (AFU_ORTHOLOGUE AFUA_1G01900)"/>
    <property type="match status" value="1"/>
</dbReference>
<dbReference type="Proteomes" id="UP000799302">
    <property type="component" value="Unassembled WGS sequence"/>
</dbReference>
<sequence length="222" mass="24957">MSIATCCVTGFQWAGTPSGGDNSNYPNVRLLADHYAREVDAIVFVPDFFDGEELPFEPVDKGRWQEVDIGGFMQRHGRDTSEPFIFECACALRKQYKIVEAVGFCYNGWAAFRLGAKEHGKPLLDRITVGHPSLLTKKDINEVAVPIQILDPELDPVYTVDLKTYTSQTLQQLNVSFDYQYFPGVEHACLVRGDPGKPGEHEAMIRGKNAAVNWLQQFCRRP</sequence>
<feature type="domain" description="Dienelactone hydrolase" evidence="1">
    <location>
        <begin position="43"/>
        <end position="218"/>
    </location>
</feature>
<keyword evidence="3" id="KW-1185">Reference proteome</keyword>
<dbReference type="Pfam" id="PF01738">
    <property type="entry name" value="DLH"/>
    <property type="match status" value="1"/>
</dbReference>
<dbReference type="SUPFAM" id="SSF53474">
    <property type="entry name" value="alpha/beta-Hydrolases"/>
    <property type="match status" value="1"/>
</dbReference>
<dbReference type="EMBL" id="MU004240">
    <property type="protein sequence ID" value="KAF2665583.1"/>
    <property type="molecule type" value="Genomic_DNA"/>
</dbReference>
<keyword evidence="2" id="KW-0378">Hydrolase</keyword>
<accession>A0A6A6U2U1</accession>
<name>A0A6A6U2U1_9PEZI</name>
<evidence type="ECO:0000313" key="2">
    <source>
        <dbReference type="EMBL" id="KAF2665583.1"/>
    </source>
</evidence>
<reference evidence="2" key="1">
    <citation type="journal article" date="2020" name="Stud. Mycol.">
        <title>101 Dothideomycetes genomes: a test case for predicting lifestyles and emergence of pathogens.</title>
        <authorList>
            <person name="Haridas S."/>
            <person name="Albert R."/>
            <person name="Binder M."/>
            <person name="Bloem J."/>
            <person name="Labutti K."/>
            <person name="Salamov A."/>
            <person name="Andreopoulos B."/>
            <person name="Baker S."/>
            <person name="Barry K."/>
            <person name="Bills G."/>
            <person name="Bluhm B."/>
            <person name="Cannon C."/>
            <person name="Castanera R."/>
            <person name="Culley D."/>
            <person name="Daum C."/>
            <person name="Ezra D."/>
            <person name="Gonzalez J."/>
            <person name="Henrissat B."/>
            <person name="Kuo A."/>
            <person name="Liang C."/>
            <person name="Lipzen A."/>
            <person name="Lutzoni F."/>
            <person name="Magnuson J."/>
            <person name="Mondo S."/>
            <person name="Nolan M."/>
            <person name="Ohm R."/>
            <person name="Pangilinan J."/>
            <person name="Park H.-J."/>
            <person name="Ramirez L."/>
            <person name="Alfaro M."/>
            <person name="Sun H."/>
            <person name="Tritt A."/>
            <person name="Yoshinaga Y."/>
            <person name="Zwiers L.-H."/>
            <person name="Turgeon B."/>
            <person name="Goodwin S."/>
            <person name="Spatafora J."/>
            <person name="Crous P."/>
            <person name="Grigoriev I."/>
        </authorList>
    </citation>
    <scope>NUCLEOTIDE SEQUENCE</scope>
    <source>
        <strain evidence="2">CBS 115976</strain>
    </source>
</reference>
<evidence type="ECO:0000313" key="3">
    <source>
        <dbReference type="Proteomes" id="UP000799302"/>
    </source>
</evidence>
<dbReference type="InterPro" id="IPR002925">
    <property type="entry name" value="Dienelactn_hydro"/>
</dbReference>
<protein>
    <submittedName>
        <fullName evidence="2">Dienelactone hydrolase family protein</fullName>
    </submittedName>
</protein>
<gene>
    <name evidence="2" type="ORF">BT63DRAFT_434328</name>
</gene>
<evidence type="ECO:0000259" key="1">
    <source>
        <dbReference type="Pfam" id="PF01738"/>
    </source>
</evidence>
<organism evidence="2 3">
    <name type="scientific">Microthyrium microscopicum</name>
    <dbReference type="NCBI Taxonomy" id="703497"/>
    <lineage>
        <taxon>Eukaryota</taxon>
        <taxon>Fungi</taxon>
        <taxon>Dikarya</taxon>
        <taxon>Ascomycota</taxon>
        <taxon>Pezizomycotina</taxon>
        <taxon>Dothideomycetes</taxon>
        <taxon>Dothideomycetes incertae sedis</taxon>
        <taxon>Microthyriales</taxon>
        <taxon>Microthyriaceae</taxon>
        <taxon>Microthyrium</taxon>
    </lineage>
</organism>